<organism evidence="2 3">
    <name type="scientific">Ideonella alba</name>
    <dbReference type="NCBI Taxonomy" id="2824118"/>
    <lineage>
        <taxon>Bacteria</taxon>
        <taxon>Pseudomonadati</taxon>
        <taxon>Pseudomonadota</taxon>
        <taxon>Betaproteobacteria</taxon>
        <taxon>Burkholderiales</taxon>
        <taxon>Sphaerotilaceae</taxon>
        <taxon>Ideonella</taxon>
    </lineage>
</organism>
<dbReference type="PROSITE" id="PS51833">
    <property type="entry name" value="HDOD"/>
    <property type="match status" value="1"/>
</dbReference>
<dbReference type="InterPro" id="IPR052340">
    <property type="entry name" value="RNase_Y/CdgJ"/>
</dbReference>
<dbReference type="EMBL" id="JAGQDD010000019">
    <property type="protein sequence ID" value="MBQ0932725.1"/>
    <property type="molecule type" value="Genomic_DNA"/>
</dbReference>
<keyword evidence="3" id="KW-1185">Reference proteome</keyword>
<evidence type="ECO:0000259" key="1">
    <source>
        <dbReference type="PROSITE" id="PS51833"/>
    </source>
</evidence>
<dbReference type="PANTHER" id="PTHR33525:SF4">
    <property type="entry name" value="CYCLIC DI-GMP PHOSPHODIESTERASE CDGJ"/>
    <property type="match status" value="1"/>
</dbReference>
<feature type="domain" description="HDOD" evidence="1">
    <location>
        <begin position="28"/>
        <end position="227"/>
    </location>
</feature>
<dbReference type="InterPro" id="IPR013976">
    <property type="entry name" value="HDOD"/>
</dbReference>
<proteinExistence type="predicted"/>
<sequence>MDTLVSATTRRLPRDLPGWLRYLQLAEIPVMQRTADALEALRAIEDDVDVRMLVDVIGADPLMSLKVLAHIAGHHRSRRLTDVETVGQALVLLGITPFFNTFGPQPSVEQHLADQPEALAGLQAVIARAHRASRFAIGFAVHRMDHDAQVIEEAALLHDFAEMLLWLHAPTLALEMRRRQRADPTLRSSAVQRELMGTTLVELQQALMRAWRLPELLVHITDDRHEEASQVRNVMLAIRLARHTATGWDNAAIPDDVRDIAQLLNMGLEPTAALLHDIDQD</sequence>
<evidence type="ECO:0000313" key="3">
    <source>
        <dbReference type="Proteomes" id="UP000676246"/>
    </source>
</evidence>
<accession>A0A940YDQ0</accession>
<protein>
    <submittedName>
        <fullName evidence="2">HDOD domain-containing protein</fullName>
    </submittedName>
</protein>
<dbReference type="SUPFAM" id="SSF109604">
    <property type="entry name" value="HD-domain/PDEase-like"/>
    <property type="match status" value="1"/>
</dbReference>
<reference evidence="2 3" key="1">
    <citation type="submission" date="2021-04" db="EMBL/GenBank/DDBJ databases">
        <title>The genome sequence of Ideonella sp. 3Y2.</title>
        <authorList>
            <person name="Liu Y."/>
        </authorList>
    </citation>
    <scope>NUCLEOTIDE SEQUENCE [LARGE SCALE GENOMIC DNA]</scope>
    <source>
        <strain evidence="2 3">3Y2</strain>
    </source>
</reference>
<dbReference type="Gene3D" id="1.10.3210.10">
    <property type="entry name" value="Hypothetical protein af1432"/>
    <property type="match status" value="1"/>
</dbReference>
<name>A0A940YDQ0_9BURK</name>
<dbReference type="RefSeq" id="WP_210856435.1">
    <property type="nucleotide sequence ID" value="NZ_JAGQDD010000019.1"/>
</dbReference>
<gene>
    <name evidence="2" type="ORF">KAK03_19775</name>
</gene>
<dbReference type="Proteomes" id="UP000676246">
    <property type="component" value="Unassembled WGS sequence"/>
</dbReference>
<dbReference type="AlphaFoldDB" id="A0A940YDQ0"/>
<dbReference type="Pfam" id="PF08668">
    <property type="entry name" value="HDOD"/>
    <property type="match status" value="1"/>
</dbReference>
<dbReference type="PANTHER" id="PTHR33525">
    <property type="match status" value="1"/>
</dbReference>
<comment type="caution">
    <text evidence="2">The sequence shown here is derived from an EMBL/GenBank/DDBJ whole genome shotgun (WGS) entry which is preliminary data.</text>
</comment>
<evidence type="ECO:0000313" key="2">
    <source>
        <dbReference type="EMBL" id="MBQ0932725.1"/>
    </source>
</evidence>